<dbReference type="GO" id="GO:0004519">
    <property type="term" value="F:endonuclease activity"/>
    <property type="evidence" value="ECO:0007669"/>
    <property type="project" value="UniProtKB-KW"/>
</dbReference>
<evidence type="ECO:0000256" key="3">
    <source>
        <dbReference type="ARBA" id="ARBA00022763"/>
    </source>
</evidence>
<dbReference type="GO" id="GO:0005739">
    <property type="term" value="C:mitochondrion"/>
    <property type="evidence" value="ECO:0007669"/>
    <property type="project" value="TreeGrafter"/>
</dbReference>
<dbReference type="SUPFAM" id="SSF51658">
    <property type="entry name" value="Xylose isomerase-like"/>
    <property type="match status" value="1"/>
</dbReference>
<evidence type="ECO:0000256" key="7">
    <source>
        <dbReference type="SAM" id="MobiDB-lite"/>
    </source>
</evidence>
<dbReference type="Gene3D" id="3.20.20.150">
    <property type="entry name" value="Divalent-metal-dependent TIM barrel enzymes"/>
    <property type="match status" value="1"/>
</dbReference>
<dbReference type="Pfam" id="PF03851">
    <property type="entry name" value="UvdE"/>
    <property type="match status" value="1"/>
</dbReference>
<evidence type="ECO:0000313" key="8">
    <source>
        <dbReference type="EMBL" id="RXW25609.1"/>
    </source>
</evidence>
<dbReference type="NCBIfam" id="TIGR00629">
    <property type="entry name" value="uvde"/>
    <property type="match status" value="1"/>
</dbReference>
<dbReference type="GO" id="GO:0016787">
    <property type="term" value="F:hydrolase activity"/>
    <property type="evidence" value="ECO:0007669"/>
    <property type="project" value="UniProtKB-KW"/>
</dbReference>
<name>A0A4Q2DYX6_9AGAR</name>
<sequence>MVSARIDSIKKNGIDWVKALGTRNVQDLLHMIQWNEDNNIKFMRLSSEMFPFASHDKYGYSLDYCADLLAQAGALANKYGHRLTVHPGQYTQLGSNKPAVIESAIRELEYHCQMLDLMGIGPDGVMIIHGGGVYDDKAATIKRIKQTISNRLPQNVRDRLVLENDELCYNAEDLLAICEELDVPLVFDYHHDMLNPSSIPPSAIIARAHAIFAKRVTLMERRAHADRCENLPADLPDDMDLMIEAKDKEQAVLHLYRMYGLAEVKHESLRPPAADQTKETKGRKSNKRAAAKNGDGNKKKKGKGKGRRKQDEESEEEEQEAEEEEEEDLDEALDNMEDEPTYVAEAEPQVPSPATPSSRSSRRRGARSIPVA</sequence>
<evidence type="ECO:0000256" key="6">
    <source>
        <dbReference type="ARBA" id="ARBA00023204"/>
    </source>
</evidence>
<keyword evidence="6" id="KW-0234">DNA repair</keyword>
<feature type="region of interest" description="Disordered" evidence="7">
    <location>
        <begin position="267"/>
        <end position="372"/>
    </location>
</feature>
<evidence type="ECO:0000313" key="9">
    <source>
        <dbReference type="Proteomes" id="UP000290288"/>
    </source>
</evidence>
<keyword evidence="2" id="KW-0255">Endonuclease</keyword>
<dbReference type="InterPro" id="IPR004601">
    <property type="entry name" value="UvdE"/>
</dbReference>
<comment type="caution">
    <text evidence="8">The sequence shown here is derived from an EMBL/GenBank/DDBJ whole genome shotgun (WGS) entry which is preliminary data.</text>
</comment>
<keyword evidence="1" id="KW-0540">Nuclease</keyword>
<evidence type="ECO:0000256" key="5">
    <source>
        <dbReference type="ARBA" id="ARBA00022801"/>
    </source>
</evidence>
<dbReference type="Proteomes" id="UP000290288">
    <property type="component" value="Unassembled WGS sequence"/>
</dbReference>
<dbReference type="PANTHER" id="PTHR31290:SF5">
    <property type="entry name" value="UV-DAMAGE ENDONUCLEASE"/>
    <property type="match status" value="1"/>
</dbReference>
<proteinExistence type="predicted"/>
<dbReference type="GO" id="GO:0009411">
    <property type="term" value="P:response to UV"/>
    <property type="evidence" value="ECO:0007669"/>
    <property type="project" value="InterPro"/>
</dbReference>
<keyword evidence="3" id="KW-0227">DNA damage</keyword>
<dbReference type="AlphaFoldDB" id="A0A4Q2DYX6"/>
<dbReference type="STRING" id="2316362.A0A4Q2DYX6"/>
<dbReference type="GO" id="GO:0006289">
    <property type="term" value="P:nucleotide-excision repair"/>
    <property type="evidence" value="ECO:0007669"/>
    <property type="project" value="InterPro"/>
</dbReference>
<evidence type="ECO:0000256" key="4">
    <source>
        <dbReference type="ARBA" id="ARBA00022769"/>
    </source>
</evidence>
<dbReference type="GO" id="GO:0005634">
    <property type="term" value="C:nucleus"/>
    <property type="evidence" value="ECO:0007669"/>
    <property type="project" value="TreeGrafter"/>
</dbReference>
<dbReference type="PANTHER" id="PTHR31290">
    <property type="entry name" value="UV-DAMAGE ENDONUCLEASE"/>
    <property type="match status" value="1"/>
</dbReference>
<dbReference type="GO" id="GO:0043504">
    <property type="term" value="P:mitochondrial DNA repair"/>
    <property type="evidence" value="ECO:0007669"/>
    <property type="project" value="TreeGrafter"/>
</dbReference>
<feature type="compositionally biased region" description="Acidic residues" evidence="7">
    <location>
        <begin position="312"/>
        <end position="340"/>
    </location>
</feature>
<evidence type="ECO:0008006" key="10">
    <source>
        <dbReference type="Google" id="ProtNLM"/>
    </source>
</evidence>
<accession>A0A4Q2DYX6</accession>
<keyword evidence="4" id="KW-0228">DNA excision</keyword>
<dbReference type="InterPro" id="IPR036237">
    <property type="entry name" value="Xyl_isomerase-like_sf"/>
</dbReference>
<keyword evidence="5" id="KW-0378">Hydrolase</keyword>
<feature type="compositionally biased region" description="Basic residues" evidence="7">
    <location>
        <begin position="298"/>
        <end position="308"/>
    </location>
</feature>
<dbReference type="EMBL" id="SDEE01000003">
    <property type="protein sequence ID" value="RXW25609.1"/>
    <property type="molecule type" value="Genomic_DNA"/>
</dbReference>
<gene>
    <name evidence="8" type="ORF">EST38_g284</name>
</gene>
<evidence type="ECO:0000256" key="1">
    <source>
        <dbReference type="ARBA" id="ARBA00022722"/>
    </source>
</evidence>
<evidence type="ECO:0000256" key="2">
    <source>
        <dbReference type="ARBA" id="ARBA00022759"/>
    </source>
</evidence>
<protein>
    <recommendedName>
        <fullName evidence="10">UV-endonuclease UvdE</fullName>
    </recommendedName>
</protein>
<reference evidence="8 9" key="1">
    <citation type="submission" date="2019-01" db="EMBL/GenBank/DDBJ databases">
        <title>Draft genome sequence of Psathyrella aberdarensis IHI B618.</title>
        <authorList>
            <person name="Buettner E."/>
            <person name="Kellner H."/>
        </authorList>
    </citation>
    <scope>NUCLEOTIDE SEQUENCE [LARGE SCALE GENOMIC DNA]</scope>
    <source>
        <strain evidence="8 9">IHI B618</strain>
    </source>
</reference>
<dbReference type="OrthoDB" id="541883at2759"/>
<organism evidence="8 9">
    <name type="scientific">Candolleomyces aberdarensis</name>
    <dbReference type="NCBI Taxonomy" id="2316362"/>
    <lineage>
        <taxon>Eukaryota</taxon>
        <taxon>Fungi</taxon>
        <taxon>Dikarya</taxon>
        <taxon>Basidiomycota</taxon>
        <taxon>Agaricomycotina</taxon>
        <taxon>Agaricomycetes</taxon>
        <taxon>Agaricomycetidae</taxon>
        <taxon>Agaricales</taxon>
        <taxon>Agaricineae</taxon>
        <taxon>Psathyrellaceae</taxon>
        <taxon>Candolleomyces</taxon>
    </lineage>
</organism>
<keyword evidence="9" id="KW-1185">Reference proteome</keyword>